<protein>
    <submittedName>
        <fullName evidence="1">Uncharacterized protein</fullName>
    </submittedName>
</protein>
<evidence type="ECO:0000313" key="2">
    <source>
        <dbReference type="Proteomes" id="UP000036923"/>
    </source>
</evidence>
<sequence>MLLYIILLLLFQSIVNPVLSYILISDIKKNYIQEGI</sequence>
<keyword evidence="2" id="KW-1185">Reference proteome</keyword>
<comment type="caution">
    <text evidence="1">The sequence shown here is derived from an EMBL/GenBank/DDBJ whole genome shotgun (WGS) entry which is preliminary data.</text>
</comment>
<dbReference type="STRING" id="398512.Bccel_0231"/>
<organism evidence="1 2">
    <name type="scientific">Pseudobacteroides cellulosolvens ATCC 35603 = DSM 2933</name>
    <dbReference type="NCBI Taxonomy" id="398512"/>
    <lineage>
        <taxon>Bacteria</taxon>
        <taxon>Bacillati</taxon>
        <taxon>Bacillota</taxon>
        <taxon>Clostridia</taxon>
        <taxon>Eubacteriales</taxon>
        <taxon>Oscillospiraceae</taxon>
        <taxon>Pseudobacteroides</taxon>
    </lineage>
</organism>
<proteinExistence type="predicted"/>
<evidence type="ECO:0000313" key="1">
    <source>
        <dbReference type="EMBL" id="KNY24974.1"/>
    </source>
</evidence>
<dbReference type="EMBL" id="LGTC01000001">
    <property type="protein sequence ID" value="KNY24974.1"/>
    <property type="molecule type" value="Genomic_DNA"/>
</dbReference>
<name>A0A0L6JGX6_9FIRM</name>
<dbReference type="Proteomes" id="UP000036923">
    <property type="component" value="Unassembled WGS sequence"/>
</dbReference>
<accession>A0A0L6JGX6</accession>
<gene>
    <name evidence="1" type="ORF">Bccel_0231</name>
</gene>
<dbReference type="AlphaFoldDB" id="A0A0L6JGX6"/>
<reference evidence="2" key="1">
    <citation type="submission" date="2015-07" db="EMBL/GenBank/DDBJ databases">
        <title>Near-Complete Genome Sequence of the Cellulolytic Bacterium Bacteroides (Pseudobacteroides) cellulosolvens ATCC 35603.</title>
        <authorList>
            <person name="Dassa B."/>
            <person name="Utturkar S.M."/>
            <person name="Klingeman D.M."/>
            <person name="Hurt R.A."/>
            <person name="Keller M."/>
            <person name="Xu J."/>
            <person name="Reddy Y.H.K."/>
            <person name="Borovok I."/>
            <person name="Grinberg I.R."/>
            <person name="Lamed R."/>
            <person name="Zhivin O."/>
            <person name="Bayer E.A."/>
            <person name="Brown S.D."/>
        </authorList>
    </citation>
    <scope>NUCLEOTIDE SEQUENCE [LARGE SCALE GENOMIC DNA]</scope>
    <source>
        <strain evidence="2">DSM 2933</strain>
    </source>
</reference>